<dbReference type="EMBL" id="NMTR01000010">
    <property type="protein sequence ID" value="PDX61851.1"/>
    <property type="molecule type" value="Genomic_DNA"/>
</dbReference>
<keyword evidence="2" id="KW-1185">Reference proteome</keyword>
<evidence type="ECO:0000313" key="2">
    <source>
        <dbReference type="Proteomes" id="UP000220959"/>
    </source>
</evidence>
<dbReference type="Proteomes" id="UP000220959">
    <property type="component" value="Unassembled WGS sequence"/>
</dbReference>
<name>A0ACC9D112_9FIRM</name>
<evidence type="ECO:0000313" key="1">
    <source>
        <dbReference type="EMBL" id="PDX61851.1"/>
    </source>
</evidence>
<reference evidence="1 2" key="1">
    <citation type="journal article" date="2017" name="Front. Microbiol.">
        <title>New Insights into the Diversity of the Genus Faecalibacterium.</title>
        <authorList>
            <person name="Benevides L."/>
            <person name="Burman S."/>
            <person name="Martin R."/>
            <person name="Robert V."/>
            <person name="Thomas M."/>
            <person name="Miquel S."/>
            <person name="Chain F."/>
            <person name="Sokol H."/>
            <person name="Bermudez-Humaran L.G."/>
            <person name="Morrison M."/>
            <person name="Langella P."/>
            <person name="Azevedo V.A."/>
            <person name="Chatel J.M."/>
            <person name="Soares S."/>
        </authorList>
    </citation>
    <scope>NUCLEOTIDE SEQUENCE [LARGE SCALE GENOMIC DNA]</scope>
    <source>
        <strain evidence="2">CNCM I-4541</strain>
    </source>
</reference>
<gene>
    <name evidence="1" type="ORF">CGS49_03635</name>
</gene>
<sequence length="662" mass="71142">MDAEYYKKYEPVFGKWYITKQLGAGSYGKVFEIQRTDALDGTVYRGALKAITIPSSPEELQSVLDEDGLDRQGASSYFRETVVALNREIALMNKVKGHSNIVSYEDHDVIEHTDGIGWDILIRMELLTPISQYFKQFDTIPRQAVLRLGIDLCRALEVCEKYSIIHRDIKPANIFISDTGDFKLGDFGVARTASASTGASTFAGTVNYMAPEVFRREKYTASVDTYSLGLVMYQLLNANRMPFYPPYPQPLTALAKERAHDRRLAGEPLPDPVNASGPLADILRKACAPSPADRFASPTEMRLALEAVLRGASDAAPVPEAGDATVRAAAPAAQVPAADAAATVAAAPKAPETPDAADETTRLPFGQQPAAQPTPPAKAPAPKAEDETVFLFAQQEQQRREAEAAARKAEEDARRAEEQRKAEEARAAAAKEQAQRAEQERKAREAEEAARKAEQEKAEAAETPAPAGEKKISRRKMLGVIGGAAALAVLGGGGYAVYSAESSKPVAEGSCGDGLTWSISGAGVLTIQGSGTITGTPWEKLADRVTAIDLQASVPTIPPYCFTRFTSLTSVTLPEGLQIFGSYSFYCCVSLTTVTIPDGVFYIGNRAFGNCSSLSSVSIPESVTSIRNGAFSGCALTSVTLSRDCKVHESAFDEGVTINYYD</sequence>
<protein>
    <submittedName>
        <fullName evidence="1">Uncharacterized protein</fullName>
    </submittedName>
</protein>
<accession>A0ACC9D112</accession>
<comment type="caution">
    <text evidence="1">The sequence shown here is derived from an EMBL/GenBank/DDBJ whole genome shotgun (WGS) entry which is preliminary data.</text>
</comment>
<proteinExistence type="predicted"/>
<organism evidence="1 2">
    <name type="scientific">Faecalibacterium langellae</name>
    <dbReference type="NCBI Taxonomy" id="3435293"/>
    <lineage>
        <taxon>Bacteria</taxon>
        <taxon>Bacillati</taxon>
        <taxon>Bacillota</taxon>
        <taxon>Clostridia</taxon>
        <taxon>Eubacteriales</taxon>
        <taxon>Oscillospiraceae</taxon>
        <taxon>Faecalibacterium</taxon>
    </lineage>
</organism>